<keyword evidence="4" id="KW-0808">Transferase</keyword>
<dbReference type="InterPro" id="IPR005814">
    <property type="entry name" value="Aminotrans_3"/>
</dbReference>
<dbReference type="AlphaFoldDB" id="A0A952FMF8"/>
<dbReference type="Gene3D" id="3.40.640.10">
    <property type="entry name" value="Type I PLP-dependent aspartate aminotransferase-like (Major domain)"/>
    <property type="match status" value="1"/>
</dbReference>
<sequence>MNHAGKVIEGLMRAELDRYTAANPASRRLADRAAGAFPGGVPLHWMRDWATPFPLFMAEAKGAELVDADGHRYVDFCLGDTGSMFGHSPEPVVRAVADQIGRGVTAMLPTEDGVAAAEALARRFGLPFWQVTTTATDANRFVLRWARAITGRSRILVFNGCYHGTVDDTFVRLEDGRPVHRPGLLGQATDLTATTTVVEFNDLAGLEAALAPGDVACVITEPALTNIGMVLPEPGFHTALRDLTRRHGTLLVIDETHTISTGPGGWTREYGLEPDFFTLGKPIAGGIPCGVYGFTAEVEARMRRAQAGVPHGHSGMGTTLSANALAMRALRAMLEEVMTEAAYAGMVDRARGLAVGIEAAIARHGLAWHVTQIGARVEFHFTPTPYRSGSEAAAAMRPDLEQLVNLFLINRGILIAPFHNMMLASPATTAAQIARFHDAFDACAAALAGHA</sequence>
<proteinExistence type="inferred from homology"/>
<evidence type="ECO:0000313" key="5">
    <source>
        <dbReference type="Proteomes" id="UP000700706"/>
    </source>
</evidence>
<dbReference type="Gene3D" id="3.90.1150.10">
    <property type="entry name" value="Aspartate Aminotransferase, domain 1"/>
    <property type="match status" value="1"/>
</dbReference>
<name>A0A952FMF8_9PROT</name>
<comment type="cofactor">
    <cofactor evidence="1">
        <name>pyridoxal 5'-phosphate</name>
        <dbReference type="ChEBI" id="CHEBI:597326"/>
    </cofactor>
</comment>
<keyword evidence="2 3" id="KW-0663">Pyridoxal phosphate</keyword>
<comment type="caution">
    <text evidence="4">The sequence shown here is derived from an EMBL/GenBank/DDBJ whole genome shotgun (WGS) entry which is preliminary data.</text>
</comment>
<protein>
    <submittedName>
        <fullName evidence="4">Aspartate aminotransferase family protein</fullName>
    </submittedName>
</protein>
<evidence type="ECO:0000256" key="2">
    <source>
        <dbReference type="ARBA" id="ARBA00022898"/>
    </source>
</evidence>
<keyword evidence="4" id="KW-0032">Aminotransferase</keyword>
<comment type="similarity">
    <text evidence="3">Belongs to the class-III pyridoxal-phosphate-dependent aminotransferase family.</text>
</comment>
<dbReference type="SUPFAM" id="SSF53383">
    <property type="entry name" value="PLP-dependent transferases"/>
    <property type="match status" value="1"/>
</dbReference>
<dbReference type="Proteomes" id="UP000700706">
    <property type="component" value="Unassembled WGS sequence"/>
</dbReference>
<evidence type="ECO:0000313" key="4">
    <source>
        <dbReference type="EMBL" id="MBW8725875.1"/>
    </source>
</evidence>
<accession>A0A952FMF8</accession>
<dbReference type="GO" id="GO:0030170">
    <property type="term" value="F:pyridoxal phosphate binding"/>
    <property type="evidence" value="ECO:0007669"/>
    <property type="project" value="InterPro"/>
</dbReference>
<dbReference type="NCBIfam" id="NF005453">
    <property type="entry name" value="PRK07046.1"/>
    <property type="match status" value="1"/>
</dbReference>
<dbReference type="InterPro" id="IPR015422">
    <property type="entry name" value="PyrdxlP-dep_Trfase_small"/>
</dbReference>
<evidence type="ECO:0000256" key="3">
    <source>
        <dbReference type="RuleBase" id="RU003560"/>
    </source>
</evidence>
<dbReference type="GO" id="GO:0008483">
    <property type="term" value="F:transaminase activity"/>
    <property type="evidence" value="ECO:0007669"/>
    <property type="project" value="UniProtKB-KW"/>
</dbReference>
<dbReference type="InterPro" id="IPR015424">
    <property type="entry name" value="PyrdxlP-dep_Trfase"/>
</dbReference>
<organism evidence="4 5">
    <name type="scientific">Inquilinus limosus</name>
    <dbReference type="NCBI Taxonomy" id="171674"/>
    <lineage>
        <taxon>Bacteria</taxon>
        <taxon>Pseudomonadati</taxon>
        <taxon>Pseudomonadota</taxon>
        <taxon>Alphaproteobacteria</taxon>
        <taxon>Rhodospirillales</taxon>
        <taxon>Rhodospirillaceae</taxon>
        <taxon>Inquilinus</taxon>
    </lineage>
</organism>
<gene>
    <name evidence="4" type="ORF">JF625_12070</name>
</gene>
<dbReference type="PANTHER" id="PTHR43713:SF3">
    <property type="entry name" value="GLUTAMATE-1-SEMIALDEHYDE 2,1-AMINOMUTASE 1, CHLOROPLASTIC-RELATED"/>
    <property type="match status" value="1"/>
</dbReference>
<dbReference type="Pfam" id="PF00202">
    <property type="entry name" value="Aminotran_3"/>
    <property type="match status" value="1"/>
</dbReference>
<dbReference type="PANTHER" id="PTHR43713">
    <property type="entry name" value="GLUTAMATE-1-SEMIALDEHYDE 2,1-AMINOMUTASE"/>
    <property type="match status" value="1"/>
</dbReference>
<dbReference type="InterPro" id="IPR015421">
    <property type="entry name" value="PyrdxlP-dep_Trfase_major"/>
</dbReference>
<reference evidence="4" key="1">
    <citation type="submission" date="2020-06" db="EMBL/GenBank/DDBJ databases">
        <title>Stable isotope informed genome-resolved metagenomics uncovers potential trophic interactions in rhizosphere soil.</title>
        <authorList>
            <person name="Starr E.P."/>
            <person name="Shi S."/>
            <person name="Blazewicz S.J."/>
            <person name="Koch B.J."/>
            <person name="Probst A.J."/>
            <person name="Hungate B.A."/>
            <person name="Pett-Ridge J."/>
            <person name="Firestone M.K."/>
            <person name="Banfield J.F."/>
        </authorList>
    </citation>
    <scope>NUCLEOTIDE SEQUENCE</scope>
    <source>
        <strain evidence="4">YM_69_17</strain>
    </source>
</reference>
<evidence type="ECO:0000256" key="1">
    <source>
        <dbReference type="ARBA" id="ARBA00001933"/>
    </source>
</evidence>
<dbReference type="EMBL" id="JAEKLZ010000189">
    <property type="protein sequence ID" value="MBW8725875.1"/>
    <property type="molecule type" value="Genomic_DNA"/>
</dbReference>